<evidence type="ECO:0000313" key="1">
    <source>
        <dbReference type="EMBL" id="NEW46706.1"/>
    </source>
</evidence>
<accession>A0A6P1D7R7</accession>
<gene>
    <name evidence="1" type="ORF">GV789_19960</name>
</gene>
<reference evidence="1 2" key="1">
    <citation type="submission" date="2020-01" db="EMBL/GenBank/DDBJ databases">
        <title>Genetics and antimicrobial susceptibilities of Nocardia species isolated from the soil; a comparison with species isolated from humans.</title>
        <authorList>
            <person name="Carrasco G."/>
            <person name="Monzon S."/>
            <person name="Sansegundo M."/>
            <person name="Garcia E."/>
            <person name="Garrido N."/>
            <person name="Medina M.J."/>
            <person name="Villalon P."/>
            <person name="Ramirez-Arocha A.C."/>
            <person name="Jimenez P."/>
            <person name="Cuesta I."/>
            <person name="Valdezate S."/>
        </authorList>
    </citation>
    <scope>NUCLEOTIDE SEQUENCE [LARGE SCALE GENOMIC DNA]</scope>
    <source>
        <strain evidence="1 2">CNM20110639</strain>
    </source>
</reference>
<protein>
    <submittedName>
        <fullName evidence="1">Uncharacterized protein</fullName>
    </submittedName>
</protein>
<dbReference type="EMBL" id="JAAGUZ010000058">
    <property type="protein sequence ID" value="NEW46706.1"/>
    <property type="molecule type" value="Genomic_DNA"/>
</dbReference>
<name>A0A6P1D7R7_9NOCA</name>
<evidence type="ECO:0000313" key="2">
    <source>
        <dbReference type="Proteomes" id="UP000468928"/>
    </source>
</evidence>
<dbReference type="AlphaFoldDB" id="A0A6P1D7R7"/>
<organism evidence="1 2">
    <name type="scientific">Nocardia cyriacigeorgica</name>
    <dbReference type="NCBI Taxonomy" id="135487"/>
    <lineage>
        <taxon>Bacteria</taxon>
        <taxon>Bacillati</taxon>
        <taxon>Actinomycetota</taxon>
        <taxon>Actinomycetes</taxon>
        <taxon>Mycobacteriales</taxon>
        <taxon>Nocardiaceae</taxon>
        <taxon>Nocardia</taxon>
    </lineage>
</organism>
<comment type="caution">
    <text evidence="1">The sequence shown here is derived from an EMBL/GenBank/DDBJ whole genome shotgun (WGS) entry which is preliminary data.</text>
</comment>
<dbReference type="RefSeq" id="WP_163825138.1">
    <property type="nucleotide sequence ID" value="NZ_JAAGUY010000013.1"/>
</dbReference>
<sequence length="183" mass="20164">MTSTHTATYATLAERLISLDMISPDTAQEVLDEAVDRQHEELDGEELSYALTYFGVAIAVYAESVEDEDLESAYASMLDDAATCTGGTMTIGDVTLTTDSDGSDMLRFVCNGETFEWLLDHDWGGLDHMGIWDQMPLLDPGNGKAFLAIEQEQSGESFFVLATDEQARVLIEEFGVRLELDED</sequence>
<dbReference type="Proteomes" id="UP000468928">
    <property type="component" value="Unassembled WGS sequence"/>
</dbReference>
<proteinExistence type="predicted"/>